<reference evidence="2 3" key="1">
    <citation type="submission" date="2020-08" db="EMBL/GenBank/DDBJ databases">
        <title>Croceimicrobium hydrocarbonivorans gen. nov., sp. nov., a novel marine bacterium isolated from a bacterial consortium that degrades polyethylene terephthalate.</title>
        <authorList>
            <person name="Liu R."/>
        </authorList>
    </citation>
    <scope>NUCLEOTIDE SEQUENCE [LARGE SCALE GENOMIC DNA]</scope>
    <source>
        <strain evidence="2 3">A20-9</strain>
    </source>
</reference>
<sequence length="446" mass="51900">MKVNVQKKDDLNAVLTVAIEESDYREKVDKTLKDYRKKASIPGFRPGHVPAGLIKKQFGKSVLIEEINHILQHAVYDHIQEEKLDILGNPMPVEQSDIDWDGQKEFQFDYELGLAPEFELKLNARTKIPFNKVIADDEMIDRYVTDYARRFGTMSYPETVEENAILKAKFVEVDKKDLAVEGGIEAESTIALEALTDKAAKSVLGKKVGDKVVLAKKDFKDDFRLAGVLKVEDEVLENSSYRFELEITELSKLDPAELNQELFDKVFGEGTVSSEEEFRARIKADAERVFVGDSDRKFYQDVRDKLLDKYQFELPDLFLKKWMKTATEEPMSEEEIEEKFPQMKDDMRWQIIENRVIRENDIKVEHEEMVEYTKQMVLQQMAQYGQFPEGMDLDKIAHNVLGNREEAQRINDQLFQQKLLQFFKDTFKLDEQEVTYGEFVKSFYGN</sequence>
<feature type="domain" description="Trigger factor ribosome-binding bacterial" evidence="1">
    <location>
        <begin position="1"/>
        <end position="144"/>
    </location>
</feature>
<evidence type="ECO:0000313" key="2">
    <source>
        <dbReference type="EMBL" id="QNR23058.1"/>
    </source>
</evidence>
<dbReference type="GO" id="GO:0043335">
    <property type="term" value="P:protein unfolding"/>
    <property type="evidence" value="ECO:0007669"/>
    <property type="project" value="TreeGrafter"/>
</dbReference>
<dbReference type="RefSeq" id="WP_210757595.1">
    <property type="nucleotide sequence ID" value="NZ_CP060139.1"/>
</dbReference>
<dbReference type="KEGG" id="chyd:H4K34_11790"/>
<dbReference type="PANTHER" id="PTHR30560:SF3">
    <property type="entry name" value="TRIGGER FACTOR-LIKE PROTEIN TIG, CHLOROPLASTIC"/>
    <property type="match status" value="1"/>
</dbReference>
<dbReference type="Gene3D" id="3.30.70.1050">
    <property type="entry name" value="Trigger factor ribosome-binding domain"/>
    <property type="match status" value="1"/>
</dbReference>
<evidence type="ECO:0000259" key="1">
    <source>
        <dbReference type="Pfam" id="PF05697"/>
    </source>
</evidence>
<dbReference type="EMBL" id="CP060139">
    <property type="protein sequence ID" value="QNR23058.1"/>
    <property type="molecule type" value="Genomic_DNA"/>
</dbReference>
<dbReference type="Gene3D" id="1.10.3120.10">
    <property type="entry name" value="Trigger factor, C-terminal domain"/>
    <property type="match status" value="1"/>
</dbReference>
<dbReference type="SUPFAM" id="SSF109998">
    <property type="entry name" value="Triger factor/SurA peptide-binding domain-like"/>
    <property type="match status" value="1"/>
</dbReference>
<keyword evidence="2" id="KW-0413">Isomerase</keyword>
<dbReference type="InterPro" id="IPR036611">
    <property type="entry name" value="Trigger_fac_ribosome-bd_sf"/>
</dbReference>
<dbReference type="InterPro" id="IPR008881">
    <property type="entry name" value="Trigger_fac_ribosome-bd_bac"/>
</dbReference>
<dbReference type="GO" id="GO:0015031">
    <property type="term" value="P:protein transport"/>
    <property type="evidence" value="ECO:0007669"/>
    <property type="project" value="InterPro"/>
</dbReference>
<dbReference type="PANTHER" id="PTHR30560">
    <property type="entry name" value="TRIGGER FACTOR CHAPERONE AND PEPTIDYL-PROLYL CIS/TRANS ISOMERASE"/>
    <property type="match status" value="1"/>
</dbReference>
<dbReference type="GO" id="GO:0003755">
    <property type="term" value="F:peptidyl-prolyl cis-trans isomerase activity"/>
    <property type="evidence" value="ECO:0007669"/>
    <property type="project" value="UniProtKB-EC"/>
</dbReference>
<dbReference type="InterPro" id="IPR027304">
    <property type="entry name" value="Trigger_fact/SurA_dom_sf"/>
</dbReference>
<name>A0A7H0VBG0_9FLAO</name>
<dbReference type="InterPro" id="IPR037041">
    <property type="entry name" value="Trigger_fac_C_sf"/>
</dbReference>
<proteinExistence type="predicted"/>
<dbReference type="SUPFAM" id="SSF102735">
    <property type="entry name" value="Trigger factor ribosome-binding domain"/>
    <property type="match status" value="1"/>
</dbReference>
<dbReference type="NCBIfam" id="TIGR00115">
    <property type="entry name" value="tig"/>
    <property type="match status" value="1"/>
</dbReference>
<accession>A0A7H0VBG0</accession>
<dbReference type="EC" id="5.2.1.8" evidence="2"/>
<dbReference type="GO" id="GO:0044183">
    <property type="term" value="F:protein folding chaperone"/>
    <property type="evidence" value="ECO:0007669"/>
    <property type="project" value="TreeGrafter"/>
</dbReference>
<evidence type="ECO:0000313" key="3">
    <source>
        <dbReference type="Proteomes" id="UP000516305"/>
    </source>
</evidence>
<gene>
    <name evidence="2" type="primary">tig</name>
    <name evidence="2" type="ORF">H4K34_11790</name>
</gene>
<dbReference type="GO" id="GO:0043022">
    <property type="term" value="F:ribosome binding"/>
    <property type="evidence" value="ECO:0007669"/>
    <property type="project" value="TreeGrafter"/>
</dbReference>
<keyword evidence="3" id="KW-1185">Reference proteome</keyword>
<protein>
    <submittedName>
        <fullName evidence="2">Trigger factor</fullName>
        <ecNumber evidence="2">5.2.1.8</ecNumber>
    </submittedName>
</protein>
<dbReference type="PIRSF" id="PIRSF003095">
    <property type="entry name" value="Trigger_factor"/>
    <property type="match status" value="1"/>
</dbReference>
<dbReference type="InterPro" id="IPR005215">
    <property type="entry name" value="Trig_fac"/>
</dbReference>
<dbReference type="Proteomes" id="UP000516305">
    <property type="component" value="Chromosome"/>
</dbReference>
<dbReference type="AlphaFoldDB" id="A0A7H0VBG0"/>
<dbReference type="GO" id="GO:0051083">
    <property type="term" value="P:'de novo' cotranslational protein folding"/>
    <property type="evidence" value="ECO:0007669"/>
    <property type="project" value="TreeGrafter"/>
</dbReference>
<organism evidence="2 3">
    <name type="scientific">Croceimicrobium hydrocarbonivorans</name>
    <dbReference type="NCBI Taxonomy" id="2761580"/>
    <lineage>
        <taxon>Bacteria</taxon>
        <taxon>Pseudomonadati</taxon>
        <taxon>Bacteroidota</taxon>
        <taxon>Flavobacteriia</taxon>
        <taxon>Flavobacteriales</taxon>
        <taxon>Owenweeksiaceae</taxon>
        <taxon>Croceimicrobium</taxon>
    </lineage>
</organism>
<dbReference type="Pfam" id="PF05697">
    <property type="entry name" value="Trigger_N"/>
    <property type="match status" value="1"/>
</dbReference>